<organism evidence="2">
    <name type="scientific">uncultured Poseidoniia archaeon</name>
    <dbReference type="NCBI Taxonomy" id="1697135"/>
    <lineage>
        <taxon>Archaea</taxon>
        <taxon>Methanobacteriati</taxon>
        <taxon>Thermoplasmatota</taxon>
        <taxon>Candidatus Poseidoniia</taxon>
        <taxon>environmental samples</taxon>
    </lineage>
</organism>
<dbReference type="InterPro" id="IPR036390">
    <property type="entry name" value="WH_DNA-bd_sf"/>
</dbReference>
<sequence>MVSEGSELEAIPSFISTPTKIRSRYRRRLLNRLSEGGATVTTLARDIGLQIPHASAELRKLRNEGLVSSDLVAGSRGAYLHLTELGWNRIRSDERSRALEALPLPSLPGKFCVLDKDGSNILMGLSSIPKSPMILIPDRPPNSENNIDDSIGNEGVRWNWAVFKEKDPRWFDLQSLKVTQAPPISTDLGIIDTYSGQSSVIGIIRANLINEMSQLAMTFGTWYDMPKSRQNPPLNENTFHRGDWILGECHKLSQEIRPKVPIVAILPDSLSRTMLIRTTRINSLVIANLAGLDIISDSYPLSSLDIWIHKAHPRLPDNELKRRVQSLKDRIMSTRKVRTDDSTWRKFRRDWGAKSFTIDESNIRNLDTRNLGDSAVESLMSWVISDENRPSLILEISENISQSIKSSIIIHPKLRIMIKEKICPTTKSSNLLYNDILRPLPWLRLKTSNDEIISLKLIDSLPRIVVNDDIPSSLEINPWKLIGLNKSHNFESEELEPGYLSMVNSAISQFPNGNEEWANQMEARYPLAAWIASPKATRWPRWQRLKDRLSIEWLVLFDIDHIPLNRLAELADQANEEILDYFAEKLGQKIREDSQTAIRTRPAVDFIEASSGTSWIAAQFLSNAAWIPDNLHNDLIKWSLEAWISSPPKKSLPALQGVYWLFSSGRNSNEDFSRALEKILFKAQSLSKNHDLKIWESLVNYSIDGRELSKEELNHITERLPYDWWAPISSEILLKMLSNDESNDWLFSSSFPWPALVLRPIGESSNTPGLENLSHPGFNPEIYPLLVRRLRGRRVRETLPSSADPLLDLLDAIESSINSSPPLPGRTHSLSGWLAQPIEKWPNFSSQIIFQGDPMIGERLLSRKTGFHENINSINL</sequence>
<dbReference type="SUPFAM" id="SSF46785">
    <property type="entry name" value="Winged helix' DNA-binding domain"/>
    <property type="match status" value="1"/>
</dbReference>
<name>A0A0R7K3X8_9ARCH</name>
<proteinExistence type="predicted"/>
<dbReference type="InterPro" id="IPR001845">
    <property type="entry name" value="HTH_ArsR_DNA-bd_dom"/>
</dbReference>
<dbReference type="EMBL" id="KP211915">
    <property type="protein sequence ID" value="AKQ06025.1"/>
    <property type="molecule type" value="Genomic_DNA"/>
</dbReference>
<dbReference type="Pfam" id="PF01022">
    <property type="entry name" value="HTH_5"/>
    <property type="match status" value="1"/>
</dbReference>
<dbReference type="GO" id="GO:0003700">
    <property type="term" value="F:DNA-binding transcription factor activity"/>
    <property type="evidence" value="ECO:0007669"/>
    <property type="project" value="InterPro"/>
</dbReference>
<reference evidence="2" key="1">
    <citation type="submission" date="2014-11" db="EMBL/GenBank/DDBJ databases">
        <authorList>
            <person name="Tripathy S."/>
        </authorList>
    </citation>
    <scope>NUCLEOTIDE SEQUENCE</scope>
</reference>
<evidence type="ECO:0000259" key="1">
    <source>
        <dbReference type="Pfam" id="PF01022"/>
    </source>
</evidence>
<dbReference type="AlphaFoldDB" id="A0A0R7K3X8"/>
<dbReference type="Gene3D" id="1.10.10.10">
    <property type="entry name" value="Winged helix-like DNA-binding domain superfamily/Winged helix DNA-binding domain"/>
    <property type="match status" value="1"/>
</dbReference>
<dbReference type="InterPro" id="IPR036388">
    <property type="entry name" value="WH-like_DNA-bd_sf"/>
</dbReference>
<evidence type="ECO:0000313" key="2">
    <source>
        <dbReference type="EMBL" id="AKQ06025.1"/>
    </source>
</evidence>
<accession>A0A0R7K3X8</accession>
<reference evidence="2" key="2">
    <citation type="journal article" date="2015" name="ISME J.">
        <title>A new class of marine Euryarchaeota group II from the Mediterranean deep chlorophyll maximum.</title>
        <authorList>
            <person name="Martin-Cuadrado A.B."/>
            <person name="Garcia-Heredia I."/>
            <person name="Molto A.G."/>
            <person name="Lopez-Ubeda R."/>
            <person name="Kimes N."/>
            <person name="Lopez-Garcia P."/>
            <person name="Moreira D."/>
            <person name="Rodriguez-Valera F."/>
        </authorList>
    </citation>
    <scope>NUCLEOTIDE SEQUENCE</scope>
</reference>
<feature type="domain" description="HTH arsR-type" evidence="1">
    <location>
        <begin position="26"/>
        <end position="69"/>
    </location>
</feature>
<protein>
    <recommendedName>
        <fullName evidence="1">HTH arsR-type domain-containing protein</fullName>
    </recommendedName>
</protein>